<evidence type="ECO:0000256" key="2">
    <source>
        <dbReference type="ARBA" id="ARBA00023004"/>
    </source>
</evidence>
<name>A0A846H7U8_9CYAN</name>
<dbReference type="RefSeq" id="WP_039753453.1">
    <property type="nucleotide sequence ID" value="NZ_JTCM02000013.1"/>
</dbReference>
<dbReference type="EMBL" id="JTCM02000013">
    <property type="protein sequence ID" value="NEU72734.1"/>
    <property type="molecule type" value="Genomic_DNA"/>
</dbReference>
<dbReference type="PROSITE" id="PS00198">
    <property type="entry name" value="4FE4S_FER_1"/>
    <property type="match status" value="1"/>
</dbReference>
<accession>A0A846H7U8</accession>
<evidence type="ECO:0000256" key="1">
    <source>
        <dbReference type="ARBA" id="ARBA00022723"/>
    </source>
</evidence>
<dbReference type="GO" id="GO:0051536">
    <property type="term" value="F:iron-sulfur cluster binding"/>
    <property type="evidence" value="ECO:0007669"/>
    <property type="project" value="UniProtKB-KW"/>
</dbReference>
<reference evidence="5 6" key="1">
    <citation type="journal article" date="2015" name="Genome Announc.">
        <title>Draft Genome Sequence of Cyanobacterium Hassallia byssoidea Strain VB512170, Isolated from Monuments in India.</title>
        <authorList>
            <person name="Singh D."/>
            <person name="Chandrababunaidu M.M."/>
            <person name="Panda A."/>
            <person name="Sen D."/>
            <person name="Bhattacharyya S."/>
            <person name="Adhikary S.P."/>
            <person name="Tripathy S."/>
        </authorList>
    </citation>
    <scope>NUCLEOTIDE SEQUENCE [LARGE SCALE GENOMIC DNA]</scope>
    <source>
        <strain evidence="5 6">VB512170</strain>
    </source>
</reference>
<dbReference type="Gene3D" id="3.30.70.20">
    <property type="match status" value="1"/>
</dbReference>
<keyword evidence="1" id="KW-0479">Metal-binding</keyword>
<dbReference type="PROSITE" id="PS51379">
    <property type="entry name" value="4FE4S_FER_2"/>
    <property type="match status" value="1"/>
</dbReference>
<dbReference type="Proteomes" id="UP000031549">
    <property type="component" value="Unassembled WGS sequence"/>
</dbReference>
<comment type="caution">
    <text evidence="5">The sequence shown here is derived from an EMBL/GenBank/DDBJ whole genome shotgun (WGS) entry which is preliminary data.</text>
</comment>
<evidence type="ECO:0000256" key="3">
    <source>
        <dbReference type="ARBA" id="ARBA00023014"/>
    </source>
</evidence>
<dbReference type="Pfam" id="PF00037">
    <property type="entry name" value="Fer4"/>
    <property type="match status" value="1"/>
</dbReference>
<proteinExistence type="predicted"/>
<gene>
    <name evidence="5" type="ORF">PI95_009155</name>
</gene>
<dbReference type="AlphaFoldDB" id="A0A846H7U8"/>
<keyword evidence="6" id="KW-1185">Reference proteome</keyword>
<dbReference type="InterPro" id="IPR017896">
    <property type="entry name" value="4Fe4S_Fe-S-bd"/>
</dbReference>
<dbReference type="InterPro" id="IPR017900">
    <property type="entry name" value="4Fe4S_Fe_S_CS"/>
</dbReference>
<evidence type="ECO:0000313" key="6">
    <source>
        <dbReference type="Proteomes" id="UP000031549"/>
    </source>
</evidence>
<dbReference type="SUPFAM" id="SSF54862">
    <property type="entry name" value="4Fe-4S ferredoxins"/>
    <property type="match status" value="1"/>
</dbReference>
<organism evidence="5 6">
    <name type="scientific">Hassallia byssoidea VB512170</name>
    <dbReference type="NCBI Taxonomy" id="1304833"/>
    <lineage>
        <taxon>Bacteria</taxon>
        <taxon>Bacillati</taxon>
        <taxon>Cyanobacteriota</taxon>
        <taxon>Cyanophyceae</taxon>
        <taxon>Nostocales</taxon>
        <taxon>Tolypothrichaceae</taxon>
        <taxon>Hassallia</taxon>
    </lineage>
</organism>
<evidence type="ECO:0000313" key="5">
    <source>
        <dbReference type="EMBL" id="NEU72734.1"/>
    </source>
</evidence>
<sequence>MAYKITSQCISCKLCASVCPVGAIKIIDGNHWIDPDLCTNCVDSVYSVPQCKAGCPTCNGCKKQPNDYWESWFDTYNNIVKNLKKEPDYWETWFNCYSQKYSEQLQKLNSK</sequence>
<keyword evidence="2" id="KW-0408">Iron</keyword>
<feature type="domain" description="4Fe-4S ferredoxin-type" evidence="4">
    <location>
        <begin position="1"/>
        <end position="29"/>
    </location>
</feature>
<evidence type="ECO:0000259" key="4">
    <source>
        <dbReference type="PROSITE" id="PS51379"/>
    </source>
</evidence>
<protein>
    <submittedName>
        <fullName evidence="5">Ferredoxin</fullName>
    </submittedName>
</protein>
<keyword evidence="3" id="KW-0411">Iron-sulfur</keyword>
<dbReference type="GO" id="GO:0046872">
    <property type="term" value="F:metal ion binding"/>
    <property type="evidence" value="ECO:0007669"/>
    <property type="project" value="UniProtKB-KW"/>
</dbReference>